<proteinExistence type="predicted"/>
<dbReference type="Pfam" id="PF07883">
    <property type="entry name" value="Cupin_2"/>
    <property type="match status" value="1"/>
</dbReference>
<dbReference type="EMBL" id="LN899826">
    <property type="protein sequence ID" value="CUV39746.1"/>
    <property type="molecule type" value="Genomic_DNA"/>
</dbReference>
<dbReference type="EMBL" id="LN899823">
    <property type="protein sequence ID" value="CUV22416.1"/>
    <property type="molecule type" value="Genomic_DNA"/>
</dbReference>
<evidence type="ECO:0000313" key="3">
    <source>
        <dbReference type="EMBL" id="CUV22416.1"/>
    </source>
</evidence>
<keyword evidence="4" id="KW-0413">Isomerase</keyword>
<dbReference type="InterPro" id="IPR013096">
    <property type="entry name" value="Cupin_2"/>
</dbReference>
<dbReference type="EMBL" id="LN899827">
    <property type="protein sequence ID" value="CUV44008.1"/>
    <property type="molecule type" value="Genomic_DNA"/>
</dbReference>
<gene>
    <name evidence="2" type="ORF">PSS4_v1_360040</name>
    <name evidence="8" type="ORF">RD1301_v1_4020005</name>
    <name evidence="3" type="ORF">RUN1744_v1_170037</name>
    <name evidence="4" type="ORF">RUN1985_v1_920087</name>
    <name evidence="5" type="ORF">TD1301_v1_2200012</name>
    <name evidence="6" type="ORF">TF3108_v1_320090</name>
    <name evidence="7" type="ORF">TO10_v1_120127</name>
</gene>
<evidence type="ECO:0000313" key="2">
    <source>
        <dbReference type="EMBL" id="CUV17630.1"/>
    </source>
</evidence>
<dbReference type="EMBL" id="LN899822">
    <property type="protein sequence ID" value="CUV63837.1"/>
    <property type="molecule type" value="Genomic_DNA"/>
</dbReference>
<feature type="domain" description="Cupin type-2" evidence="1">
    <location>
        <begin position="39"/>
        <end position="110"/>
    </location>
</feature>
<evidence type="ECO:0000313" key="4">
    <source>
        <dbReference type="EMBL" id="CUV31570.1"/>
    </source>
</evidence>
<accession>A0A0K1ZG67</accession>
<dbReference type="PATRIC" id="fig|305.107.peg.2965"/>
<dbReference type="Gene3D" id="2.60.120.10">
    <property type="entry name" value="Jelly Rolls"/>
    <property type="match status" value="1"/>
</dbReference>
<evidence type="ECO:0000313" key="8">
    <source>
        <dbReference type="EMBL" id="CUV63837.1"/>
    </source>
</evidence>
<reference evidence="4" key="1">
    <citation type="submission" date="2015-10" db="EMBL/GenBank/DDBJ databases">
        <authorList>
            <person name="Gilbert D.G."/>
        </authorList>
    </citation>
    <scope>NUCLEOTIDE SEQUENCE</scope>
    <source>
        <strain evidence="4">Phyl III-seqv23</strain>
    </source>
</reference>
<dbReference type="AlphaFoldDB" id="A0A0K1ZG67"/>
<dbReference type="EMBL" id="LN899825">
    <property type="protein sequence ID" value="CUV36597.1"/>
    <property type="molecule type" value="Genomic_DNA"/>
</dbReference>
<dbReference type="EMBL" id="LN899821">
    <property type="protein sequence ID" value="CUV17630.1"/>
    <property type="molecule type" value="Genomic_DNA"/>
</dbReference>
<evidence type="ECO:0000313" key="5">
    <source>
        <dbReference type="EMBL" id="CUV36597.1"/>
    </source>
</evidence>
<organism evidence="4">
    <name type="scientific">Ralstonia solanacearum</name>
    <name type="common">Pseudomonas solanacearum</name>
    <dbReference type="NCBI Taxonomy" id="305"/>
    <lineage>
        <taxon>Bacteria</taxon>
        <taxon>Pseudomonadati</taxon>
        <taxon>Pseudomonadota</taxon>
        <taxon>Betaproteobacteria</taxon>
        <taxon>Burkholderiales</taxon>
        <taxon>Burkholderiaceae</taxon>
        <taxon>Ralstonia</taxon>
        <taxon>Ralstonia solanacearum species complex</taxon>
    </lineage>
</organism>
<evidence type="ECO:0000259" key="1">
    <source>
        <dbReference type="Pfam" id="PF07883"/>
    </source>
</evidence>
<dbReference type="InterPro" id="IPR011051">
    <property type="entry name" value="RmlC_Cupin_sf"/>
</dbReference>
<dbReference type="GO" id="GO:0016853">
    <property type="term" value="F:isomerase activity"/>
    <property type="evidence" value="ECO:0007669"/>
    <property type="project" value="UniProtKB-KW"/>
</dbReference>
<evidence type="ECO:0000313" key="6">
    <source>
        <dbReference type="EMBL" id="CUV39746.1"/>
    </source>
</evidence>
<dbReference type="InterPro" id="IPR014710">
    <property type="entry name" value="RmlC-like_jellyroll"/>
</dbReference>
<dbReference type="CDD" id="cd06988">
    <property type="entry name" value="cupin_DddK"/>
    <property type="match status" value="1"/>
</dbReference>
<name>A0A0K1ZG67_RALSL</name>
<protein>
    <submittedName>
        <fullName evidence="4">Putative isomerase protein</fullName>
    </submittedName>
</protein>
<evidence type="ECO:0000313" key="7">
    <source>
        <dbReference type="EMBL" id="CUV44008.1"/>
    </source>
</evidence>
<dbReference type="EMBL" id="LN899824">
    <property type="protein sequence ID" value="CUV31570.1"/>
    <property type="molecule type" value="Genomic_DNA"/>
</dbReference>
<dbReference type="SUPFAM" id="SSF51182">
    <property type="entry name" value="RmlC-like cupins"/>
    <property type="match status" value="1"/>
</dbReference>
<sequence length="133" mass="14516">MVVSFIRKATEQTLVHEYGLAGMRTLPWDGMNSPFGSAYCVVAPGTSSLAHVNQPADEDELFVCIAGRASVIVGEARIEMAQGDQIFIPRGLNHYVDNDGDAPFVFFTVWWNSAGAEAYLDVEAKQRAIGEYA</sequence>